<protein>
    <submittedName>
        <fullName evidence="1">Uncharacterized protein</fullName>
    </submittedName>
</protein>
<proteinExistence type="predicted"/>
<organism evidence="1 2">
    <name type="scientific">Rotaria magnacalcarata</name>
    <dbReference type="NCBI Taxonomy" id="392030"/>
    <lineage>
        <taxon>Eukaryota</taxon>
        <taxon>Metazoa</taxon>
        <taxon>Spiralia</taxon>
        <taxon>Gnathifera</taxon>
        <taxon>Rotifera</taxon>
        <taxon>Eurotatoria</taxon>
        <taxon>Bdelloidea</taxon>
        <taxon>Philodinida</taxon>
        <taxon>Philodinidae</taxon>
        <taxon>Rotaria</taxon>
    </lineage>
</organism>
<name>A0A8S2XQS6_9BILA</name>
<feature type="non-terminal residue" evidence="1">
    <location>
        <position position="1"/>
    </location>
</feature>
<dbReference type="AlphaFoldDB" id="A0A8S2XQS6"/>
<dbReference type="Proteomes" id="UP000676336">
    <property type="component" value="Unassembled WGS sequence"/>
</dbReference>
<comment type="caution">
    <text evidence="1">The sequence shown here is derived from an EMBL/GenBank/DDBJ whole genome shotgun (WGS) entry which is preliminary data.</text>
</comment>
<reference evidence="1" key="1">
    <citation type="submission" date="2021-02" db="EMBL/GenBank/DDBJ databases">
        <authorList>
            <person name="Nowell W R."/>
        </authorList>
    </citation>
    <scope>NUCLEOTIDE SEQUENCE</scope>
</reference>
<accession>A0A8S2XQS6</accession>
<evidence type="ECO:0000313" key="2">
    <source>
        <dbReference type="Proteomes" id="UP000676336"/>
    </source>
</evidence>
<sequence>LIYRIINSFQHLDNGVFECQEKIQFMLPEWLKENTRLKHNTCSFTWRREQNKFLLWINDSIESNVPSNNGIEDSFNVIEEQRSDKCSLQ</sequence>
<gene>
    <name evidence="1" type="ORF">SMN809_LOCUS35273</name>
</gene>
<dbReference type="EMBL" id="CAJOBI010083689">
    <property type="protein sequence ID" value="CAF4509103.1"/>
    <property type="molecule type" value="Genomic_DNA"/>
</dbReference>
<evidence type="ECO:0000313" key="1">
    <source>
        <dbReference type="EMBL" id="CAF4509103.1"/>
    </source>
</evidence>